<protein>
    <submittedName>
        <fullName evidence="2">DUF309 domain-containing protein</fullName>
    </submittedName>
</protein>
<dbReference type="Pfam" id="PF03745">
    <property type="entry name" value="DUF309"/>
    <property type="match status" value="1"/>
</dbReference>
<organism evidence="2 3">
    <name type="scientific">Cohnella hashimotonis</name>
    <dbReference type="NCBI Taxonomy" id="2826895"/>
    <lineage>
        <taxon>Bacteria</taxon>
        <taxon>Bacillati</taxon>
        <taxon>Bacillota</taxon>
        <taxon>Bacilli</taxon>
        <taxon>Bacillales</taxon>
        <taxon>Paenibacillaceae</taxon>
        <taxon>Cohnella</taxon>
    </lineage>
</organism>
<dbReference type="InterPro" id="IPR023203">
    <property type="entry name" value="TTHA0068_sf"/>
</dbReference>
<dbReference type="PANTHER" id="PTHR34796">
    <property type="entry name" value="EXPRESSED PROTEIN"/>
    <property type="match status" value="1"/>
</dbReference>
<feature type="region of interest" description="Disordered" evidence="1">
    <location>
        <begin position="162"/>
        <end position="186"/>
    </location>
</feature>
<dbReference type="EMBL" id="JAGRPV010000001">
    <property type="protein sequence ID" value="MDI4645589.1"/>
    <property type="molecule type" value="Genomic_DNA"/>
</dbReference>
<dbReference type="Gene3D" id="1.10.3450.10">
    <property type="entry name" value="TTHA0068-like"/>
    <property type="match status" value="1"/>
</dbReference>
<proteinExistence type="predicted"/>
<dbReference type="SUPFAM" id="SSF140663">
    <property type="entry name" value="TTHA0068-like"/>
    <property type="match status" value="1"/>
</dbReference>
<dbReference type="PANTHER" id="PTHR34796:SF1">
    <property type="entry name" value="EXPRESSED PROTEIN"/>
    <property type="match status" value="1"/>
</dbReference>
<evidence type="ECO:0000256" key="1">
    <source>
        <dbReference type="SAM" id="MobiDB-lite"/>
    </source>
</evidence>
<name>A0ABT6TFG5_9BACL</name>
<dbReference type="InterPro" id="IPR005500">
    <property type="entry name" value="DUF309"/>
</dbReference>
<accession>A0ABT6TFG5</accession>
<feature type="compositionally biased region" description="Basic and acidic residues" evidence="1">
    <location>
        <begin position="162"/>
        <end position="171"/>
    </location>
</feature>
<reference evidence="2" key="1">
    <citation type="submission" date="2023-04" db="EMBL/GenBank/DDBJ databases">
        <title>Comparative genomic analysis of Cohnella hashimotonis sp. nov., isolated from the International Space Station.</title>
        <authorList>
            <person name="Venkateswaran K."/>
            <person name="Simpson A."/>
        </authorList>
    </citation>
    <scope>NUCLEOTIDE SEQUENCE</scope>
    <source>
        <strain evidence="2">F6_2S_P_1</strain>
    </source>
</reference>
<gene>
    <name evidence="2" type="ORF">KB449_11480</name>
</gene>
<dbReference type="RefSeq" id="WP_282908501.1">
    <property type="nucleotide sequence ID" value="NZ_JAGRPV010000001.1"/>
</dbReference>
<dbReference type="Proteomes" id="UP001161691">
    <property type="component" value="Unassembled WGS sequence"/>
</dbReference>
<comment type="caution">
    <text evidence="2">The sequence shown here is derived from an EMBL/GenBank/DDBJ whole genome shotgun (WGS) entry which is preliminary data.</text>
</comment>
<sequence>MRSLFPIPEPFVHYLAEYHGTRDYFECHEIMEEYWKEKKEAAYEGSWLVLIRIAVMQYHARRGNGSGAMKLLAKAETEIEPDRMDELGLDGRKLKRMLDHRRERWVDAHSVVYDDFNLPIADPLLLEAALDRTEALGAKWLSPGELADASIVHRHLTRDRTEVEQAREASIRRRRRVSNPADPRDP</sequence>
<evidence type="ECO:0000313" key="3">
    <source>
        <dbReference type="Proteomes" id="UP001161691"/>
    </source>
</evidence>
<keyword evidence="3" id="KW-1185">Reference proteome</keyword>
<evidence type="ECO:0000313" key="2">
    <source>
        <dbReference type="EMBL" id="MDI4645589.1"/>
    </source>
</evidence>